<protein>
    <submittedName>
        <fullName evidence="2">Uncharacterized protein</fullName>
    </submittedName>
</protein>
<accession>A0ABD1BTQ4</accession>
<gene>
    <name evidence="2" type="ORF">V5N11_003302</name>
</gene>
<evidence type="ECO:0000256" key="1">
    <source>
        <dbReference type="SAM" id="SignalP"/>
    </source>
</evidence>
<dbReference type="Proteomes" id="UP001558713">
    <property type="component" value="Unassembled WGS sequence"/>
</dbReference>
<dbReference type="EMBL" id="JBANAX010000150">
    <property type="protein sequence ID" value="KAL1220594.1"/>
    <property type="molecule type" value="Genomic_DNA"/>
</dbReference>
<sequence>MKTSMSIIIFFVAFLSISSISSIPLAKNPVVFYRTKDPVETCIKRNIAKSFPPPPSTNTKISDAENIIIDSFCRDELRTVMYFLKANQRFPVYYVEALCDIFGWDEEKVKQYVIKNWLHHSKKLLNGLKCTFSIKK</sequence>
<keyword evidence="3" id="KW-1185">Reference proteome</keyword>
<name>A0ABD1BTQ4_CARAN</name>
<reference evidence="2 3" key="1">
    <citation type="submission" date="2024-04" db="EMBL/GenBank/DDBJ databases">
        <title>Genome assembly C_amara_ONT_v2.</title>
        <authorList>
            <person name="Yant L."/>
            <person name="Moore C."/>
            <person name="Slenker M."/>
        </authorList>
    </citation>
    <scope>NUCLEOTIDE SEQUENCE [LARGE SCALE GENOMIC DNA]</scope>
    <source>
        <tissue evidence="2">Leaf</tissue>
    </source>
</reference>
<keyword evidence="1" id="KW-0732">Signal</keyword>
<evidence type="ECO:0000313" key="2">
    <source>
        <dbReference type="EMBL" id="KAL1220594.1"/>
    </source>
</evidence>
<feature type="chain" id="PRO_5044771420" evidence="1">
    <location>
        <begin position="23"/>
        <end position="136"/>
    </location>
</feature>
<evidence type="ECO:0000313" key="3">
    <source>
        <dbReference type="Proteomes" id="UP001558713"/>
    </source>
</evidence>
<organism evidence="2 3">
    <name type="scientific">Cardamine amara subsp. amara</name>
    <dbReference type="NCBI Taxonomy" id="228776"/>
    <lineage>
        <taxon>Eukaryota</taxon>
        <taxon>Viridiplantae</taxon>
        <taxon>Streptophyta</taxon>
        <taxon>Embryophyta</taxon>
        <taxon>Tracheophyta</taxon>
        <taxon>Spermatophyta</taxon>
        <taxon>Magnoliopsida</taxon>
        <taxon>eudicotyledons</taxon>
        <taxon>Gunneridae</taxon>
        <taxon>Pentapetalae</taxon>
        <taxon>rosids</taxon>
        <taxon>malvids</taxon>
        <taxon>Brassicales</taxon>
        <taxon>Brassicaceae</taxon>
        <taxon>Cardamineae</taxon>
        <taxon>Cardamine</taxon>
    </lineage>
</organism>
<dbReference type="AlphaFoldDB" id="A0ABD1BTQ4"/>
<proteinExistence type="predicted"/>
<feature type="signal peptide" evidence="1">
    <location>
        <begin position="1"/>
        <end position="22"/>
    </location>
</feature>
<comment type="caution">
    <text evidence="2">The sequence shown here is derived from an EMBL/GenBank/DDBJ whole genome shotgun (WGS) entry which is preliminary data.</text>
</comment>